<sequence>MSVDNAAITPAPAPWRCRATVYTAVFWVSPSQTADPAFAEAAYDPLERAAPFGAGKPEGGVGSIMLIRYRDTPVGPYDEMMLLPGKFGYEVDAPSAGAGKRSKKSKLRITRIYVSQRNTTWNGRTNWNIPKHLARFDFTEHADGSAECKVFPLAGGGAGAPVFQARFVPSPYVPPLPVSTRAAGWLVDLELAQPPLPAGATEATPEILAAARAQGEEPHTSEVAGTQRWCAATPYQYSSGCRVGWMDLRQADGGNFLPGASRWAVAVKMPDTDLRLGEAVWWDEPRSRS</sequence>
<dbReference type="PANTHER" id="PTHR40518">
    <property type="entry name" value="ACETOACETATE DECARBOXYLASE"/>
    <property type="match status" value="1"/>
</dbReference>
<keyword evidence="2" id="KW-1185">Reference proteome</keyword>
<name>A0A0J0XYX6_9TREE</name>
<accession>A0A0J0XYX6</accession>
<dbReference type="Proteomes" id="UP000053611">
    <property type="component" value="Unassembled WGS sequence"/>
</dbReference>
<dbReference type="RefSeq" id="XP_018282722.1">
    <property type="nucleotide sequence ID" value="XM_018425077.1"/>
</dbReference>
<dbReference type="AlphaFoldDB" id="A0A0J0XYX6"/>
<protein>
    <recommendedName>
        <fullName evidence="3">Acetoacetate decarboxylase</fullName>
    </recommendedName>
</protein>
<dbReference type="EMBL" id="KQ087178">
    <property type="protein sequence ID" value="KLT46231.1"/>
    <property type="molecule type" value="Genomic_DNA"/>
</dbReference>
<organism evidence="1 2">
    <name type="scientific">Cutaneotrichosporon oleaginosum</name>
    <dbReference type="NCBI Taxonomy" id="879819"/>
    <lineage>
        <taxon>Eukaryota</taxon>
        <taxon>Fungi</taxon>
        <taxon>Dikarya</taxon>
        <taxon>Basidiomycota</taxon>
        <taxon>Agaricomycotina</taxon>
        <taxon>Tremellomycetes</taxon>
        <taxon>Trichosporonales</taxon>
        <taxon>Trichosporonaceae</taxon>
        <taxon>Cutaneotrichosporon</taxon>
    </lineage>
</organism>
<dbReference type="GeneID" id="28985680"/>
<dbReference type="Gene3D" id="2.40.400.10">
    <property type="entry name" value="Acetoacetate decarboxylase-like"/>
    <property type="match status" value="1"/>
</dbReference>
<dbReference type="PANTHER" id="PTHR40518:SF1">
    <property type="entry name" value="ACETOACETATE DECARBOXYLASE"/>
    <property type="match status" value="1"/>
</dbReference>
<gene>
    <name evidence="1" type="ORF">CC85DRAFT_298922</name>
</gene>
<reference evidence="1 2" key="1">
    <citation type="submission" date="2015-03" db="EMBL/GenBank/DDBJ databases">
        <title>Genomics and transcriptomics of the oil-accumulating basidiomycete yeast T. oleaginosus allow insights into substrate utilization and the diverse evolutionary trajectories of mating systems in fungi.</title>
        <authorList>
            <consortium name="DOE Joint Genome Institute"/>
            <person name="Kourist R."/>
            <person name="Kracht O."/>
            <person name="Bracharz F."/>
            <person name="Lipzen A."/>
            <person name="Nolan M."/>
            <person name="Ohm R."/>
            <person name="Grigoriev I."/>
            <person name="Sun S."/>
            <person name="Heitman J."/>
            <person name="Bruck T."/>
            <person name="Nowrousian M."/>
        </authorList>
    </citation>
    <scope>NUCLEOTIDE SEQUENCE [LARGE SCALE GENOMIC DNA]</scope>
    <source>
        <strain evidence="1 2">IBC0246</strain>
    </source>
</reference>
<evidence type="ECO:0000313" key="1">
    <source>
        <dbReference type="EMBL" id="KLT46231.1"/>
    </source>
</evidence>
<dbReference type="InterPro" id="IPR023375">
    <property type="entry name" value="ADC_dom_sf"/>
</dbReference>
<dbReference type="SUPFAM" id="SSF160104">
    <property type="entry name" value="Acetoacetate decarboxylase-like"/>
    <property type="match status" value="1"/>
</dbReference>
<evidence type="ECO:0008006" key="3">
    <source>
        <dbReference type="Google" id="ProtNLM"/>
    </source>
</evidence>
<proteinExistence type="predicted"/>
<dbReference type="OrthoDB" id="9970474at2759"/>
<evidence type="ECO:0000313" key="2">
    <source>
        <dbReference type="Proteomes" id="UP000053611"/>
    </source>
</evidence>